<keyword evidence="2" id="KW-0418">Kinase</keyword>
<dbReference type="GO" id="GO:0016301">
    <property type="term" value="F:kinase activity"/>
    <property type="evidence" value="ECO:0007669"/>
    <property type="project" value="UniProtKB-KW"/>
</dbReference>
<evidence type="ECO:0000313" key="2">
    <source>
        <dbReference type="EMBL" id="KAJ6436650.1"/>
    </source>
</evidence>
<keyword evidence="2" id="KW-0808">Transferase</keyword>
<evidence type="ECO:0000256" key="1">
    <source>
        <dbReference type="SAM" id="MobiDB-lite"/>
    </source>
</evidence>
<feature type="compositionally biased region" description="Basic and acidic residues" evidence="1">
    <location>
        <begin position="468"/>
        <end position="478"/>
    </location>
</feature>
<proteinExistence type="predicted"/>
<reference evidence="2" key="1">
    <citation type="submission" date="2023-01" db="EMBL/GenBank/DDBJ databases">
        <title>The growth and conidiation of Purpureocillium lavendulum are regulated by nitrogen source and histone H3K14 acetylation.</title>
        <authorList>
            <person name="Tang P."/>
            <person name="Han J."/>
            <person name="Zhang C."/>
            <person name="Tang P."/>
            <person name="Qi F."/>
            <person name="Zhang K."/>
            <person name="Liang L."/>
        </authorList>
    </citation>
    <scope>NUCLEOTIDE SEQUENCE</scope>
    <source>
        <strain evidence="2">YMF1.00683</strain>
    </source>
</reference>
<evidence type="ECO:0000313" key="3">
    <source>
        <dbReference type="Proteomes" id="UP001163105"/>
    </source>
</evidence>
<feature type="region of interest" description="Disordered" evidence="1">
    <location>
        <begin position="452"/>
        <end position="500"/>
    </location>
</feature>
<sequence>MTVSVDDIAALSNEQLAQFMQKHRSHSGDFDLPVDGWDNLSMHARNQLAERLKAQERILSQNPAVHSRPLDLDQLDARLRQVSDGNDIIPQVQQRIQGRITPPYSQEDERRDQIDDETEAYNDLVTDGGRPIYRISLIEQVSRNPEEYREILWPFWGYSRDTQVSWLVFRRQLKRWQEFRKWQIDNRDLQDEDAGFPAFVEMMKRIYKKDKYDEGVAQLETDPSWLKSVWLDKQRTRRWQRRWQRERGCNGFSDYVDAVKRRLARHGFTRPFELQEDPKLQDKLTTWIEYLCFEFWWLDRYTDSVERLKPDHDRRWQELVDKKIPKPNESKDFIRTTPSSMQRQKEDDQAWEAKMAAEAEAKRVYFLTQKDPRRLNIPEEKRKRMLLAATKNIVAAKRLYESTKQRNDLVTNFIRATFGYVDARRDAEGQAALAQWALEQVPLVAADLIQPKMTEAGPDTKNKKRKRAQDEDKPEKQSSKKRKPGHGDAALLSRRSNRTGPANLVGSRLYAFRRFATKITTKDSPKYQDFIHPPRPSGHGSFRRVKGWNQEARE</sequence>
<comment type="caution">
    <text evidence="2">The sequence shown here is derived from an EMBL/GenBank/DDBJ whole genome shotgun (WGS) entry which is preliminary data.</text>
</comment>
<keyword evidence="3" id="KW-1185">Reference proteome</keyword>
<protein>
    <submittedName>
        <fullName evidence="2">Protein kinase</fullName>
    </submittedName>
</protein>
<organism evidence="2 3">
    <name type="scientific">Purpureocillium lavendulum</name>
    <dbReference type="NCBI Taxonomy" id="1247861"/>
    <lineage>
        <taxon>Eukaryota</taxon>
        <taxon>Fungi</taxon>
        <taxon>Dikarya</taxon>
        <taxon>Ascomycota</taxon>
        <taxon>Pezizomycotina</taxon>
        <taxon>Sordariomycetes</taxon>
        <taxon>Hypocreomycetidae</taxon>
        <taxon>Hypocreales</taxon>
        <taxon>Ophiocordycipitaceae</taxon>
        <taxon>Purpureocillium</taxon>
    </lineage>
</organism>
<dbReference type="AlphaFoldDB" id="A0AB34FE75"/>
<gene>
    <name evidence="2" type="ORF">O9K51_10768</name>
</gene>
<accession>A0AB34FE75</accession>
<dbReference type="Proteomes" id="UP001163105">
    <property type="component" value="Unassembled WGS sequence"/>
</dbReference>
<name>A0AB34FE75_9HYPO</name>
<dbReference type="EMBL" id="JAQHRD010000018">
    <property type="protein sequence ID" value="KAJ6436650.1"/>
    <property type="molecule type" value="Genomic_DNA"/>
</dbReference>
<feature type="region of interest" description="Disordered" evidence="1">
    <location>
        <begin position="523"/>
        <end position="554"/>
    </location>
</feature>